<reference evidence="13" key="2">
    <citation type="journal article" date="2024" name="Plant">
        <title>Genomic evolution and insights into agronomic trait innovations of Sesamum species.</title>
        <authorList>
            <person name="Miao H."/>
            <person name="Wang L."/>
            <person name="Qu L."/>
            <person name="Liu H."/>
            <person name="Sun Y."/>
            <person name="Le M."/>
            <person name="Wang Q."/>
            <person name="Wei S."/>
            <person name="Zheng Y."/>
            <person name="Lin W."/>
            <person name="Duan Y."/>
            <person name="Cao H."/>
            <person name="Xiong S."/>
            <person name="Wang X."/>
            <person name="Wei L."/>
            <person name="Li C."/>
            <person name="Ma Q."/>
            <person name="Ju M."/>
            <person name="Zhao R."/>
            <person name="Li G."/>
            <person name="Mu C."/>
            <person name="Tian Q."/>
            <person name="Mei H."/>
            <person name="Zhang T."/>
            <person name="Gao T."/>
            <person name="Zhang H."/>
        </authorList>
    </citation>
    <scope>NUCLEOTIDE SEQUENCE</scope>
    <source>
        <strain evidence="13">3651</strain>
    </source>
</reference>
<feature type="domain" description="RecA family profile 2" evidence="12">
    <location>
        <begin position="262"/>
        <end position="338"/>
    </location>
</feature>
<evidence type="ECO:0000256" key="10">
    <source>
        <dbReference type="RuleBase" id="RU004335"/>
    </source>
</evidence>
<dbReference type="GO" id="GO:0006310">
    <property type="term" value="P:DNA recombination"/>
    <property type="evidence" value="ECO:0007669"/>
    <property type="project" value="UniProtKB-KW"/>
</dbReference>
<comment type="similarity">
    <text evidence="1 10">Belongs to the glycosyl hydrolase 17 family.</text>
</comment>
<comment type="similarity">
    <text evidence="2 9">Belongs to the RecA family.</text>
</comment>
<dbReference type="Proteomes" id="UP001293254">
    <property type="component" value="Unassembled WGS sequence"/>
</dbReference>
<dbReference type="GO" id="GO:0006281">
    <property type="term" value="P:DNA repair"/>
    <property type="evidence" value="ECO:0007669"/>
    <property type="project" value="InterPro"/>
</dbReference>
<dbReference type="NCBIfam" id="TIGR02012">
    <property type="entry name" value="tigrfam_recA"/>
    <property type="match status" value="1"/>
</dbReference>
<dbReference type="GO" id="GO:0005524">
    <property type="term" value="F:ATP binding"/>
    <property type="evidence" value="ECO:0007669"/>
    <property type="project" value="UniProtKB-KW"/>
</dbReference>
<dbReference type="SUPFAM" id="SSF52540">
    <property type="entry name" value="P-loop containing nucleoside triphosphate hydrolases"/>
    <property type="match status" value="1"/>
</dbReference>
<dbReference type="GO" id="GO:0004553">
    <property type="term" value="F:hydrolase activity, hydrolyzing O-glycosyl compounds"/>
    <property type="evidence" value="ECO:0007669"/>
    <property type="project" value="InterPro"/>
</dbReference>
<comment type="caution">
    <text evidence="13">The sequence shown here is derived from an EMBL/GenBank/DDBJ whole genome shotgun (WGS) entry which is preliminary data.</text>
</comment>
<dbReference type="InterPro" id="IPR027417">
    <property type="entry name" value="P-loop_NTPase"/>
</dbReference>
<dbReference type="EMBL" id="JACGWO010000013">
    <property type="protein sequence ID" value="KAK4412909.1"/>
    <property type="molecule type" value="Genomic_DNA"/>
</dbReference>
<evidence type="ECO:0000256" key="1">
    <source>
        <dbReference type="ARBA" id="ARBA00008773"/>
    </source>
</evidence>
<evidence type="ECO:0000256" key="5">
    <source>
        <dbReference type="ARBA" id="ARBA00022840"/>
    </source>
</evidence>
<dbReference type="Gene3D" id="3.20.20.80">
    <property type="entry name" value="Glycosidases"/>
    <property type="match status" value="1"/>
</dbReference>
<dbReference type="Pfam" id="PF00332">
    <property type="entry name" value="Glyco_hydro_17"/>
    <property type="match status" value="1"/>
</dbReference>
<dbReference type="PROSITE" id="PS50162">
    <property type="entry name" value="RECA_2"/>
    <property type="match status" value="1"/>
</dbReference>
<organism evidence="13 14">
    <name type="scientific">Sesamum alatum</name>
    <dbReference type="NCBI Taxonomy" id="300844"/>
    <lineage>
        <taxon>Eukaryota</taxon>
        <taxon>Viridiplantae</taxon>
        <taxon>Streptophyta</taxon>
        <taxon>Embryophyta</taxon>
        <taxon>Tracheophyta</taxon>
        <taxon>Spermatophyta</taxon>
        <taxon>Magnoliopsida</taxon>
        <taxon>eudicotyledons</taxon>
        <taxon>Gunneridae</taxon>
        <taxon>Pentapetalae</taxon>
        <taxon>asterids</taxon>
        <taxon>lamiids</taxon>
        <taxon>Lamiales</taxon>
        <taxon>Pedaliaceae</taxon>
        <taxon>Sesamum</taxon>
    </lineage>
</organism>
<protein>
    <submittedName>
        <fullName evidence="13">DNA repair protein recA2, mitochondrial</fullName>
    </submittedName>
</protein>
<evidence type="ECO:0000256" key="4">
    <source>
        <dbReference type="ARBA" id="ARBA00022801"/>
    </source>
</evidence>
<feature type="domain" description="RecA family profile 1" evidence="11">
    <location>
        <begin position="98"/>
        <end position="257"/>
    </location>
</feature>
<evidence type="ECO:0000256" key="7">
    <source>
        <dbReference type="ARBA" id="ARBA00023172"/>
    </source>
</evidence>
<evidence type="ECO:0000256" key="9">
    <source>
        <dbReference type="RuleBase" id="RU003422"/>
    </source>
</evidence>
<evidence type="ECO:0000259" key="12">
    <source>
        <dbReference type="PROSITE" id="PS50163"/>
    </source>
</evidence>
<dbReference type="Pfam" id="PF00154">
    <property type="entry name" value="RecA_N"/>
    <property type="match status" value="1"/>
</dbReference>
<dbReference type="PROSITE" id="PS00321">
    <property type="entry name" value="RECA_1"/>
    <property type="match status" value="1"/>
</dbReference>
<dbReference type="PANTHER" id="PTHR45900">
    <property type="entry name" value="RECA"/>
    <property type="match status" value="1"/>
</dbReference>
<evidence type="ECO:0000256" key="2">
    <source>
        <dbReference type="ARBA" id="ARBA00009391"/>
    </source>
</evidence>
<keyword evidence="3 9" id="KW-0547">Nucleotide-binding</keyword>
<dbReference type="PRINTS" id="PR00142">
    <property type="entry name" value="RECA"/>
</dbReference>
<proteinExistence type="inferred from homology"/>
<dbReference type="InterPro" id="IPR000490">
    <property type="entry name" value="Glyco_hydro_17"/>
</dbReference>
<keyword evidence="6" id="KW-0238">DNA-binding</keyword>
<keyword evidence="8" id="KW-0326">Glycosidase</keyword>
<dbReference type="PROSITE" id="PS50163">
    <property type="entry name" value="RECA_3"/>
    <property type="match status" value="1"/>
</dbReference>
<sequence>MVSLAAKSVKFSRLSTFSTSRFSSLLCIPQNECTWRRKRSIHTSSTVEVSEYAYDDHIPDDSKVTEKDTALRMAISNLSGEFGKESMLSLQRFFGARRAPVISTGSLRLDQALGIGGLPKGRMVEIYGQEASGKTTLALHVIKEAQKLGGYCAFLDVENAMDPSLAESIGVNTENLLISQPDSAENLLSVVDTLTKSGSISVIVVDSVAALIPQSEVDTVQCGSSRDVQSKIMTQALRKIHYSLCNSNTLIIFINQVRKNLTLVEGSVRADEVTCGGNALKFYAAIRMRISRKGLLKTEDKATGLGISVQVVKNKLAPSMAKAELSIRFGKGICRKSEALDLACEHGVIVKDGSSYFIKGRVLHSREEVLSYLSANDGALDDLIRTLRYIAVGNEISPLDNATARFAPYVVPAMQNIANALFLARLGTKISVSTVISPRLLGQRYPPSGAAFVPKVLPYIGSAIKFLEENNCPLLANLHTYLLYISNPKGIRLDHALFSAPSTVVRDGFYKYWNLFDVLVDAIYVAVEKYGGNKVEVVV</sequence>
<keyword evidence="14" id="KW-1185">Reference proteome</keyword>
<dbReference type="InterPro" id="IPR013765">
    <property type="entry name" value="DNA_recomb/repair_RecA"/>
</dbReference>
<evidence type="ECO:0000256" key="6">
    <source>
        <dbReference type="ARBA" id="ARBA00023125"/>
    </source>
</evidence>
<evidence type="ECO:0000256" key="3">
    <source>
        <dbReference type="ARBA" id="ARBA00022741"/>
    </source>
</evidence>
<reference evidence="13" key="1">
    <citation type="submission" date="2020-06" db="EMBL/GenBank/DDBJ databases">
        <authorList>
            <person name="Li T."/>
            <person name="Hu X."/>
            <person name="Zhang T."/>
            <person name="Song X."/>
            <person name="Zhang H."/>
            <person name="Dai N."/>
            <person name="Sheng W."/>
            <person name="Hou X."/>
            <person name="Wei L."/>
        </authorList>
    </citation>
    <scope>NUCLEOTIDE SEQUENCE</scope>
    <source>
        <strain evidence="13">3651</strain>
        <tissue evidence="13">Leaf</tissue>
    </source>
</reference>
<keyword evidence="7" id="KW-0233">DNA recombination</keyword>
<dbReference type="GO" id="GO:0003697">
    <property type="term" value="F:single-stranded DNA binding"/>
    <property type="evidence" value="ECO:0007669"/>
    <property type="project" value="InterPro"/>
</dbReference>
<dbReference type="SUPFAM" id="SSF51445">
    <property type="entry name" value="(Trans)glycosidases"/>
    <property type="match status" value="1"/>
</dbReference>
<dbReference type="Gene3D" id="3.40.50.300">
    <property type="entry name" value="P-loop containing nucleotide triphosphate hydrolases"/>
    <property type="match status" value="1"/>
</dbReference>
<dbReference type="CDD" id="cd00983">
    <property type="entry name" value="RecA"/>
    <property type="match status" value="1"/>
</dbReference>
<evidence type="ECO:0000313" key="14">
    <source>
        <dbReference type="Proteomes" id="UP001293254"/>
    </source>
</evidence>
<dbReference type="AlphaFoldDB" id="A0AAE2C8F6"/>
<dbReference type="GO" id="GO:0005975">
    <property type="term" value="P:carbohydrate metabolic process"/>
    <property type="evidence" value="ECO:0007669"/>
    <property type="project" value="InterPro"/>
</dbReference>
<evidence type="ECO:0000313" key="13">
    <source>
        <dbReference type="EMBL" id="KAK4412909.1"/>
    </source>
</evidence>
<dbReference type="PANTHER" id="PTHR45900:SF4">
    <property type="entry name" value="DNA REPAIR PROTEIN RECA HOMOLOG 2, MITOCHONDRIAL"/>
    <property type="match status" value="1"/>
</dbReference>
<accession>A0AAE2C8F6</accession>
<gene>
    <name evidence="13" type="ORF">Salat_2938100</name>
</gene>
<dbReference type="InterPro" id="IPR049428">
    <property type="entry name" value="RecA-like_N"/>
</dbReference>
<name>A0AAE2C8F6_9LAMI</name>
<keyword evidence="5 9" id="KW-0067">ATP-binding</keyword>
<evidence type="ECO:0000256" key="8">
    <source>
        <dbReference type="ARBA" id="ARBA00023295"/>
    </source>
</evidence>
<dbReference type="InterPro" id="IPR020587">
    <property type="entry name" value="RecA_monomer-monomer_interface"/>
</dbReference>
<dbReference type="InterPro" id="IPR017853">
    <property type="entry name" value="GH"/>
</dbReference>
<dbReference type="InterPro" id="IPR020588">
    <property type="entry name" value="RecA_ATP-bd"/>
</dbReference>
<evidence type="ECO:0000259" key="11">
    <source>
        <dbReference type="PROSITE" id="PS50162"/>
    </source>
</evidence>
<dbReference type="GO" id="GO:0140664">
    <property type="term" value="F:ATP-dependent DNA damage sensor activity"/>
    <property type="evidence" value="ECO:0007669"/>
    <property type="project" value="InterPro"/>
</dbReference>
<dbReference type="InterPro" id="IPR020584">
    <property type="entry name" value="DNA_recomb/repair_RecA_CS"/>
</dbReference>
<keyword evidence="4" id="KW-0378">Hydrolase</keyword>